<gene>
    <name evidence="4" type="ORF">AVDCRST_MAG29-838</name>
</gene>
<reference evidence="4" key="1">
    <citation type="submission" date="2020-02" db="EMBL/GenBank/DDBJ databases">
        <authorList>
            <person name="Meier V. D."/>
        </authorList>
    </citation>
    <scope>NUCLEOTIDE SEQUENCE</scope>
    <source>
        <strain evidence="4">AVDCRST_MAG29</strain>
    </source>
</reference>
<dbReference type="SUPFAM" id="SSF50952">
    <property type="entry name" value="Soluble quinoprotein glucose dehydrogenase"/>
    <property type="match status" value="1"/>
</dbReference>
<evidence type="ECO:0000256" key="1">
    <source>
        <dbReference type="SAM" id="MobiDB-lite"/>
    </source>
</evidence>
<organism evidence="4">
    <name type="scientific">uncultured Nocardioidaceae bacterium</name>
    <dbReference type="NCBI Taxonomy" id="253824"/>
    <lineage>
        <taxon>Bacteria</taxon>
        <taxon>Bacillati</taxon>
        <taxon>Actinomycetota</taxon>
        <taxon>Actinomycetes</taxon>
        <taxon>Propionibacteriales</taxon>
        <taxon>Nocardioidaceae</taxon>
        <taxon>environmental samples</taxon>
    </lineage>
</organism>
<dbReference type="Pfam" id="PF07995">
    <property type="entry name" value="GSDH"/>
    <property type="match status" value="1"/>
</dbReference>
<dbReference type="PANTHER" id="PTHR19328">
    <property type="entry name" value="HEDGEHOG-INTERACTING PROTEIN"/>
    <property type="match status" value="1"/>
</dbReference>
<feature type="chain" id="PRO_5039423677" description="Glucose/Sorbosone dehydrogenase domain-containing protein" evidence="2">
    <location>
        <begin position="24"/>
        <end position="387"/>
    </location>
</feature>
<sequence length="387" mass="41086">MQRRRFLRAGGGLVAGAVTGMLAGCNDTEPNAQPTTSAAPESSAPPDSTETTEPPEGSVQATVESTIATGLAVPWGIAFLPAGPVQGSALVSERDTARILRVTPGREPVEVGVVPGVRPGIEESGEGGLLGLLWVPESVDRPLYAYLSTAEDNRVVRMSYEKDRIGEPQVVLTGIPTGVNHNGGRLALGPDGMVYVSTGEVYDIELAQDKGSLGGKVLRMTTDGEVPPDNPFGSLIWSYGHRNVEGLSFDAAGRLWSSEFGAQTWDELNLIESGGNYGWPFAEGSDGENGFIRPVSQWPTDDCSPGSVSVTRQTAWIPALQGECLWAVPLTGEVAGRQVRWLDGENGRLRTAQLAPDGALWVTTSNKDGRGEPRRGDDRILRVVLSV</sequence>
<proteinExistence type="predicted"/>
<protein>
    <recommendedName>
        <fullName evidence="3">Glucose/Sorbosone dehydrogenase domain-containing protein</fullName>
    </recommendedName>
</protein>
<dbReference type="InterPro" id="IPR011042">
    <property type="entry name" value="6-blade_b-propeller_TolB-like"/>
</dbReference>
<feature type="compositionally biased region" description="Low complexity" evidence="1">
    <location>
        <begin position="32"/>
        <end position="56"/>
    </location>
</feature>
<dbReference type="EMBL" id="CADCUG010000046">
    <property type="protein sequence ID" value="CAA9327536.1"/>
    <property type="molecule type" value="Genomic_DNA"/>
</dbReference>
<evidence type="ECO:0000259" key="3">
    <source>
        <dbReference type="Pfam" id="PF07995"/>
    </source>
</evidence>
<feature type="signal peptide" evidence="2">
    <location>
        <begin position="1"/>
        <end position="23"/>
    </location>
</feature>
<feature type="domain" description="Glucose/Sorbosone dehydrogenase" evidence="3">
    <location>
        <begin position="72"/>
        <end position="370"/>
    </location>
</feature>
<dbReference type="InterPro" id="IPR012938">
    <property type="entry name" value="Glc/Sorbosone_DH"/>
</dbReference>
<keyword evidence="2" id="KW-0732">Signal</keyword>
<dbReference type="InterPro" id="IPR011041">
    <property type="entry name" value="Quinoprot_gluc/sorb_DH_b-prop"/>
</dbReference>
<evidence type="ECO:0000313" key="4">
    <source>
        <dbReference type="EMBL" id="CAA9327536.1"/>
    </source>
</evidence>
<name>A0A6J4LB76_9ACTN</name>
<dbReference type="PROSITE" id="PS51257">
    <property type="entry name" value="PROKAR_LIPOPROTEIN"/>
    <property type="match status" value="1"/>
</dbReference>
<dbReference type="AlphaFoldDB" id="A0A6J4LB76"/>
<dbReference type="PANTHER" id="PTHR19328:SF13">
    <property type="entry name" value="HIPL1 PROTEIN"/>
    <property type="match status" value="1"/>
</dbReference>
<feature type="region of interest" description="Disordered" evidence="1">
    <location>
        <begin position="25"/>
        <end position="59"/>
    </location>
</feature>
<accession>A0A6J4LB76</accession>
<dbReference type="Gene3D" id="2.120.10.30">
    <property type="entry name" value="TolB, C-terminal domain"/>
    <property type="match status" value="1"/>
</dbReference>
<evidence type="ECO:0000256" key="2">
    <source>
        <dbReference type="SAM" id="SignalP"/>
    </source>
</evidence>